<evidence type="ECO:0000256" key="5">
    <source>
        <dbReference type="ARBA" id="ARBA00022741"/>
    </source>
</evidence>
<evidence type="ECO:0000259" key="11">
    <source>
        <dbReference type="PROSITE" id="PS50011"/>
    </source>
</evidence>
<feature type="region of interest" description="Disordered" evidence="10">
    <location>
        <begin position="1334"/>
        <end position="1551"/>
    </location>
</feature>
<comment type="catalytic activity">
    <reaction evidence="9">
        <text>L-seryl-[protein] + ATP = O-phospho-L-seryl-[protein] + ADP + H(+)</text>
        <dbReference type="Rhea" id="RHEA:17989"/>
        <dbReference type="Rhea" id="RHEA-COMP:9863"/>
        <dbReference type="Rhea" id="RHEA-COMP:11604"/>
        <dbReference type="ChEBI" id="CHEBI:15378"/>
        <dbReference type="ChEBI" id="CHEBI:29999"/>
        <dbReference type="ChEBI" id="CHEBI:30616"/>
        <dbReference type="ChEBI" id="CHEBI:83421"/>
        <dbReference type="ChEBI" id="CHEBI:456216"/>
        <dbReference type="EC" id="2.7.11.1"/>
    </reaction>
</comment>
<feature type="compositionally biased region" description="Low complexity" evidence="10">
    <location>
        <begin position="2216"/>
        <end position="2269"/>
    </location>
</feature>
<keyword evidence="6 12" id="KW-0418">Kinase</keyword>
<dbReference type="Proteomes" id="UP000762676">
    <property type="component" value="Unassembled WGS sequence"/>
</dbReference>
<dbReference type="InterPro" id="IPR050588">
    <property type="entry name" value="WNK_Ser-Thr_kinase"/>
</dbReference>
<dbReference type="FunFam" id="1.10.510.10:FF:000006">
    <property type="entry name" value="Serine/threonine-protein kinase WNK1 isoform 2"/>
    <property type="match status" value="1"/>
</dbReference>
<feature type="region of interest" description="Disordered" evidence="10">
    <location>
        <begin position="87"/>
        <end position="110"/>
    </location>
</feature>
<feature type="compositionally biased region" description="Basic residues" evidence="10">
    <location>
        <begin position="170"/>
        <end position="183"/>
    </location>
</feature>
<keyword evidence="4" id="KW-0808">Transferase</keyword>
<keyword evidence="13" id="KW-1185">Reference proteome</keyword>
<feature type="compositionally biased region" description="Polar residues" evidence="10">
    <location>
        <begin position="1711"/>
        <end position="1733"/>
    </location>
</feature>
<feature type="region of interest" description="Disordered" evidence="10">
    <location>
        <begin position="1868"/>
        <end position="1888"/>
    </location>
</feature>
<feature type="compositionally biased region" description="Low complexity" evidence="10">
    <location>
        <begin position="2095"/>
        <end position="2133"/>
    </location>
</feature>
<dbReference type="Pfam" id="PF12202">
    <property type="entry name" value="OSR1_C"/>
    <property type="match status" value="1"/>
</dbReference>
<dbReference type="SUPFAM" id="SSF56112">
    <property type="entry name" value="Protein kinase-like (PK-like)"/>
    <property type="match status" value="1"/>
</dbReference>
<feature type="compositionally biased region" description="Basic and acidic residues" evidence="10">
    <location>
        <begin position="366"/>
        <end position="380"/>
    </location>
</feature>
<comment type="catalytic activity">
    <reaction evidence="8">
        <text>L-threonyl-[protein] + ATP = O-phospho-L-threonyl-[protein] + ADP + H(+)</text>
        <dbReference type="Rhea" id="RHEA:46608"/>
        <dbReference type="Rhea" id="RHEA-COMP:11060"/>
        <dbReference type="Rhea" id="RHEA-COMP:11605"/>
        <dbReference type="ChEBI" id="CHEBI:15378"/>
        <dbReference type="ChEBI" id="CHEBI:30013"/>
        <dbReference type="ChEBI" id="CHEBI:30616"/>
        <dbReference type="ChEBI" id="CHEBI:61977"/>
        <dbReference type="ChEBI" id="CHEBI:456216"/>
        <dbReference type="EC" id="2.7.11.1"/>
    </reaction>
</comment>
<feature type="region of interest" description="Disordered" evidence="10">
    <location>
        <begin position="1182"/>
        <end position="1277"/>
    </location>
</feature>
<feature type="region of interest" description="Disordered" evidence="10">
    <location>
        <begin position="305"/>
        <end position="391"/>
    </location>
</feature>
<feature type="region of interest" description="Disordered" evidence="10">
    <location>
        <begin position="2020"/>
        <end position="2133"/>
    </location>
</feature>
<dbReference type="EMBL" id="BMAT01012928">
    <property type="protein sequence ID" value="GFS02151.1"/>
    <property type="molecule type" value="Genomic_DNA"/>
</dbReference>
<sequence length="2276" mass="244535">MSKSHLKKAVNGDVSEDRKKSPSRVKRQSSNQDVEIDGTARLRKVDKLEKTEVIDKSIKQFTNEQLTEVKETSALLRPQRPGFSRKCISDGISVTSNDSGSDARSYVTKSPVKSPYKVTSLVPSPIPSKKKVINESEVSVGKSKVKESRSEVDKNDCPQFQIEGNSSTKLVRKIPGRSPRRRIERNIGMQGQKSDSPQSQAPTKSKLSIDQRVGNDLCQISENRVDEHTVNNIAMVSQQHQAGGTPSANNKSKPVIDGAVSVGKTKSRFRVNVVNDKTALRKIEGSGAQQNESKLDNPKQEINGEQPIVESSVPPNVSDSPETGKPNQEKQSPEPGDVKQNQSMPNDSAKEPQNKQSVTFAPEIEQSSKHANDKEDDPKQSRMSPGHRFMKLDEEVGRGSFKTVHRGLEIDTGVHVAWCELQDKRWSKTDRKRSHEHYVRTGLARPEGVGESSVNCANQHLYLGRFKKLNLKVLKNWCRQILKGLQYLHTRTPPIIHRDLKCDNIFITGTTGSVKIGDMGLATLKSNSFAKSVIGTPEFMAPEMYEEHYDEAVDVYAFGMCMLEMASSEYPYKECHNPGQIYRKVTTGVHPEALDKVRDPEIRQIIEGCIQTKKEDRLTVKDLLAHDFFLEDTGLLVELIRSEDELAETEVIPLRLRVVDPKKRRDFHKENEAIQFDFALGQDQAEEIAADLVKSGFLLDDDKRIVAKQIRDRVQQVQKGREKKLADKANDVSALPQQQIQASQAVSQTTNSQIPVQLGSLPQQQYPNQVPIQTPQPLPPDSATHVFVQQTAQPGIMQTQHVAPAGQGVSMNLMPASQGQTVVSPQGAGQTINVAPQGNVGGGVGQAQVVTQGKGDMLHGQVVMTASKMAAGGGQHPSLVPAGQVMNINSLKAQGVLSNSAQNVVVQGQQATVQQLSNPAAAQVKEMVAQGSVSNSNVLPSQTTQVPVQSVGPQSGVPGQHQAAVASGAATAHQSSVQVSPVPNNSSQTQTGFDESDKGGDSLSCQSDVNVTQSSSLAGNLEHLDLTAAQQLQQQQGQASLVGSGASSLQPTATHSTSGLTSSLSAGYLNDESHSNRDSETELGQEKSKKKMRRRKKTLDKLPPKVTIISYDEETDVIEVLVEVTNKDLTCTFLRNSKPRAEEVEEDLLPGVGKIQIEDVTGLLNQVIQIVTQEGKNSVGQVLTLSPSSSPTSARKFKISTENKKLPGSVTGTQDQSQRRGLVVTHQTDYTDKVAEDELEEATTSPENNPESTMTQPAGSTVPQDLDQRSWKSTSAKESVPINIDELSEKLKSIYPQKSSANAASVGTTAPSTPAVSAIGTLDAKTAEGMVPLSSQSQAGTNKIQAQVKVQQQAPSQLVHQQPPQPVQGVPQTQSPPAQSQPMALPSQVGGQPVSVPSQPVGQPGVPVAQGNQSAVHAAQPHVQPVVASSQTVTQPSSTPKPQEQSGVVPVQRDTQTSPRSASVEQQSGQVPQQLGAHVPTMSQPQPHPASEASLVDTASQHLPATSMGASGIPQVQPAPQDPTTMKAPGVTNAGIPPSSFSGPATSYPHMHSPGLSPVQMQQLHMFSMMQQMMQMPPAYNYHQPNFYAHMAPYMQAMSQMAHHMHQLQHHGGQHSLPPGGHVAYPAFSQYPGWPYPSANATGLPPQSSSHFPESASLPPTSPPRSPTSSRKVLPAEGMSPYASHENLHLVGRATHKADINELEQALAKTMSRQNAGHSQTHNPSPVNSTAQANEAAGDSKHVDSVDPTESKPSLVQKQSIEKGILQDSSPPCPAHTRSEPDLSGPKLKASRFKVEAVANDPLQEGGSRTPSPERQVEKRGRFQVTKISHDESESSIETVTSPDANITPNELVTQEDKHVDGILSADRKKDTSEVEEMLPPASKPDPEKIKKAFAALENDDDYQALLNKQLMEKREYLTRKNYDQEVIDYELHKIRQPHPLFGNAVGSPTLFGVSPNFASQAPPSPVPMFPMSEQSFDPSQAPKGPLHVDANVQGLRAKGGRGFDDLLKYVDLSVPASGLPKGETKKTLNELRSEQETRWDQHTIDSVGSSGVGSSMGNELLDLTRETSASNSRKSSVDLSGSHGSLPELMRTFQQQQQQLQASAMAQTSTSSAATSTAMQSNQQASSVSQAGQQAHLQQQAFNAAFSNPFNFPFNMSPFGGFQAFPNIGHQAGFPAGVNPGLGQFAGAYHMPSGFQPNAVPDPTRLMGPPAPIVSGSTSIPPASSSGAVASAANPALAASSASQTAASATHPATTSSQLSSSSTPTQQAGPSNTG</sequence>
<dbReference type="Gene3D" id="1.10.510.10">
    <property type="entry name" value="Transferase(Phosphotransferase) domain 1"/>
    <property type="match status" value="1"/>
</dbReference>
<dbReference type="SMART" id="SM00220">
    <property type="entry name" value="S_TKc"/>
    <property type="match status" value="1"/>
</dbReference>
<feature type="region of interest" description="Disordered" evidence="10">
    <location>
        <begin position="935"/>
        <end position="1007"/>
    </location>
</feature>
<evidence type="ECO:0000256" key="6">
    <source>
        <dbReference type="ARBA" id="ARBA00022777"/>
    </source>
</evidence>
<feature type="compositionally biased region" description="Basic residues" evidence="10">
    <location>
        <begin position="1088"/>
        <end position="1098"/>
    </location>
</feature>
<feature type="compositionally biased region" description="Basic and acidic residues" evidence="10">
    <location>
        <begin position="2023"/>
        <end position="2044"/>
    </location>
</feature>
<evidence type="ECO:0000256" key="4">
    <source>
        <dbReference type="ARBA" id="ARBA00022679"/>
    </source>
</evidence>
<dbReference type="Gene3D" id="3.30.200.20">
    <property type="entry name" value="Phosphorylase Kinase, domain 1"/>
    <property type="match status" value="1"/>
</dbReference>
<keyword evidence="7" id="KW-0067">ATP-binding</keyword>
<feature type="compositionally biased region" description="Polar residues" evidence="10">
    <location>
        <begin position="1242"/>
        <end position="1263"/>
    </location>
</feature>
<dbReference type="GO" id="GO:0004674">
    <property type="term" value="F:protein serine/threonine kinase activity"/>
    <property type="evidence" value="ECO:0007669"/>
    <property type="project" value="UniProtKB-KW"/>
</dbReference>
<accession>A0AAV4I0B0</accession>
<proteinExistence type="predicted"/>
<dbReference type="PROSITE" id="PS00108">
    <property type="entry name" value="PROTEIN_KINASE_ST"/>
    <property type="match status" value="1"/>
</dbReference>
<evidence type="ECO:0000256" key="7">
    <source>
        <dbReference type="ARBA" id="ARBA00022840"/>
    </source>
</evidence>
<feature type="compositionally biased region" description="Low complexity" evidence="10">
    <location>
        <begin position="1183"/>
        <end position="1193"/>
    </location>
</feature>
<feature type="region of interest" description="Disordered" evidence="10">
    <location>
        <begin position="1639"/>
        <end position="1675"/>
    </location>
</feature>
<evidence type="ECO:0000313" key="12">
    <source>
        <dbReference type="EMBL" id="GFS02151.1"/>
    </source>
</evidence>
<feature type="compositionally biased region" description="Low complexity" evidence="10">
    <location>
        <begin position="1426"/>
        <end position="1443"/>
    </location>
</feature>
<feature type="compositionally biased region" description="Polar residues" evidence="10">
    <location>
        <begin position="92"/>
        <end position="102"/>
    </location>
</feature>
<evidence type="ECO:0000256" key="9">
    <source>
        <dbReference type="ARBA" id="ARBA00048679"/>
    </source>
</evidence>
<comment type="cofactor">
    <cofactor evidence="1">
        <name>Mg(2+)</name>
        <dbReference type="ChEBI" id="CHEBI:18420"/>
    </cofactor>
</comment>
<organism evidence="12 13">
    <name type="scientific">Elysia marginata</name>
    <dbReference type="NCBI Taxonomy" id="1093978"/>
    <lineage>
        <taxon>Eukaryota</taxon>
        <taxon>Metazoa</taxon>
        <taxon>Spiralia</taxon>
        <taxon>Lophotrochozoa</taxon>
        <taxon>Mollusca</taxon>
        <taxon>Gastropoda</taxon>
        <taxon>Heterobranchia</taxon>
        <taxon>Euthyneura</taxon>
        <taxon>Panpulmonata</taxon>
        <taxon>Sacoglossa</taxon>
        <taxon>Placobranchoidea</taxon>
        <taxon>Plakobranchidae</taxon>
        <taxon>Elysia</taxon>
    </lineage>
</organism>
<dbReference type="Gene3D" id="3.10.20.90">
    <property type="entry name" value="Phosphatidylinositol 3-kinase Catalytic Subunit, Chain A, domain 1"/>
    <property type="match status" value="1"/>
</dbReference>
<feature type="compositionally biased region" description="Polar residues" evidence="10">
    <location>
        <begin position="1639"/>
        <end position="1652"/>
    </location>
</feature>
<evidence type="ECO:0000256" key="2">
    <source>
        <dbReference type="ARBA" id="ARBA00012513"/>
    </source>
</evidence>
<feature type="compositionally biased region" description="Basic and acidic residues" evidence="10">
    <location>
        <begin position="144"/>
        <end position="156"/>
    </location>
</feature>
<feature type="compositionally biased region" description="Polar residues" evidence="10">
    <location>
        <begin position="189"/>
        <end position="208"/>
    </location>
</feature>
<reference evidence="12 13" key="1">
    <citation type="journal article" date="2021" name="Elife">
        <title>Chloroplast acquisition without the gene transfer in kleptoplastic sea slugs, Plakobranchus ocellatus.</title>
        <authorList>
            <person name="Maeda T."/>
            <person name="Takahashi S."/>
            <person name="Yoshida T."/>
            <person name="Shimamura S."/>
            <person name="Takaki Y."/>
            <person name="Nagai Y."/>
            <person name="Toyoda A."/>
            <person name="Suzuki Y."/>
            <person name="Arimoto A."/>
            <person name="Ishii H."/>
            <person name="Satoh N."/>
            <person name="Nishiyama T."/>
            <person name="Hasebe M."/>
            <person name="Maruyama T."/>
            <person name="Minagawa J."/>
            <person name="Obokata J."/>
            <person name="Shigenobu S."/>
        </authorList>
    </citation>
    <scope>NUCLEOTIDE SEQUENCE [LARGE SCALE GENOMIC DNA]</scope>
</reference>
<evidence type="ECO:0000256" key="10">
    <source>
        <dbReference type="SAM" id="MobiDB-lite"/>
    </source>
</evidence>
<dbReference type="Pfam" id="PF00069">
    <property type="entry name" value="Pkinase"/>
    <property type="match status" value="1"/>
</dbReference>
<gene>
    <name evidence="12" type="ORF">ElyMa_006438600</name>
</gene>
<feature type="compositionally biased region" description="Polar residues" evidence="10">
    <location>
        <begin position="2067"/>
        <end position="2084"/>
    </location>
</feature>
<dbReference type="InterPro" id="IPR024678">
    <property type="entry name" value="Kinase_OSR1/WNK_CCT"/>
</dbReference>
<evidence type="ECO:0000256" key="3">
    <source>
        <dbReference type="ARBA" id="ARBA00022527"/>
    </source>
</evidence>
<feature type="compositionally biased region" description="Polar residues" evidence="10">
    <location>
        <begin position="313"/>
        <end position="326"/>
    </location>
</feature>
<feature type="region of interest" description="Disordered" evidence="10">
    <location>
        <begin position="1042"/>
        <end position="1099"/>
    </location>
</feature>
<feature type="region of interest" description="Disordered" evidence="10">
    <location>
        <begin position="1"/>
        <end position="38"/>
    </location>
</feature>
<evidence type="ECO:0000256" key="8">
    <source>
        <dbReference type="ARBA" id="ARBA00047899"/>
    </source>
</evidence>
<feature type="compositionally biased region" description="Low complexity" evidence="10">
    <location>
        <begin position="1042"/>
        <end position="1067"/>
    </location>
</feature>
<dbReference type="EC" id="2.7.11.1" evidence="2"/>
<comment type="caution">
    <text evidence="12">The sequence shown here is derived from an EMBL/GenBank/DDBJ whole genome shotgun (WGS) entry which is preliminary data.</text>
</comment>
<evidence type="ECO:0000313" key="13">
    <source>
        <dbReference type="Proteomes" id="UP000762676"/>
    </source>
</evidence>
<dbReference type="GO" id="GO:0005524">
    <property type="term" value="F:ATP binding"/>
    <property type="evidence" value="ECO:0007669"/>
    <property type="project" value="UniProtKB-KW"/>
</dbReference>
<dbReference type="PROSITE" id="PS50011">
    <property type="entry name" value="PROTEIN_KINASE_DOM"/>
    <property type="match status" value="1"/>
</dbReference>
<feature type="compositionally biased region" description="Polar residues" evidence="10">
    <location>
        <begin position="935"/>
        <end position="953"/>
    </location>
</feature>
<dbReference type="InterPro" id="IPR000719">
    <property type="entry name" value="Prot_kinase_dom"/>
</dbReference>
<feature type="domain" description="Protein kinase" evidence="11">
    <location>
        <begin position="390"/>
        <end position="629"/>
    </location>
</feature>
<feature type="region of interest" description="Disordered" evidence="10">
    <location>
        <begin position="2197"/>
        <end position="2276"/>
    </location>
</feature>
<keyword evidence="3" id="KW-0723">Serine/threonine-protein kinase</keyword>
<evidence type="ECO:0000256" key="1">
    <source>
        <dbReference type="ARBA" id="ARBA00001946"/>
    </source>
</evidence>
<feature type="region of interest" description="Disordered" evidence="10">
    <location>
        <begin position="134"/>
        <end position="210"/>
    </location>
</feature>
<keyword evidence="5" id="KW-0547">Nucleotide-binding</keyword>
<feature type="compositionally biased region" description="Low complexity" evidence="10">
    <location>
        <begin position="974"/>
        <end position="988"/>
    </location>
</feature>
<feature type="compositionally biased region" description="Low complexity" evidence="10">
    <location>
        <begin position="2047"/>
        <end position="2056"/>
    </location>
</feature>
<dbReference type="InterPro" id="IPR008271">
    <property type="entry name" value="Ser/Thr_kinase_AS"/>
</dbReference>
<dbReference type="InterPro" id="IPR011009">
    <property type="entry name" value="Kinase-like_dom_sf"/>
</dbReference>
<feature type="region of interest" description="Disordered" evidence="10">
    <location>
        <begin position="1708"/>
        <end position="1821"/>
    </location>
</feature>
<feature type="compositionally biased region" description="Basic and acidic residues" evidence="10">
    <location>
        <begin position="1071"/>
        <end position="1087"/>
    </location>
</feature>
<feature type="compositionally biased region" description="Low complexity" evidence="10">
    <location>
        <begin position="1343"/>
        <end position="1408"/>
    </location>
</feature>
<protein>
    <recommendedName>
        <fullName evidence="2">non-specific serine/threonine protein kinase</fullName>
        <ecNumber evidence="2">2.7.11.1</ecNumber>
    </recommendedName>
</protein>
<name>A0AAV4I0B0_9GAST</name>
<feature type="compositionally biased region" description="Polar residues" evidence="10">
    <location>
        <begin position="1453"/>
        <end position="1473"/>
    </location>
</feature>
<dbReference type="PANTHER" id="PTHR13902">
    <property type="entry name" value="SERINE/THREONINE-PROTEIN KINASE WNK WITH NO LYSINE -RELATED"/>
    <property type="match status" value="1"/>
</dbReference>